<evidence type="ECO:0000313" key="2">
    <source>
        <dbReference type="EMBL" id="KAH7160998.1"/>
    </source>
</evidence>
<dbReference type="InterPro" id="IPR017853">
    <property type="entry name" value="GH"/>
</dbReference>
<reference evidence="2" key="1">
    <citation type="journal article" date="2021" name="Nat. Commun.">
        <title>Genetic determinants of endophytism in the Arabidopsis root mycobiome.</title>
        <authorList>
            <person name="Mesny F."/>
            <person name="Miyauchi S."/>
            <person name="Thiergart T."/>
            <person name="Pickel B."/>
            <person name="Atanasova L."/>
            <person name="Karlsson M."/>
            <person name="Huettel B."/>
            <person name="Barry K.W."/>
            <person name="Haridas S."/>
            <person name="Chen C."/>
            <person name="Bauer D."/>
            <person name="Andreopoulos W."/>
            <person name="Pangilinan J."/>
            <person name="LaButti K."/>
            <person name="Riley R."/>
            <person name="Lipzen A."/>
            <person name="Clum A."/>
            <person name="Drula E."/>
            <person name="Henrissat B."/>
            <person name="Kohler A."/>
            <person name="Grigoriev I.V."/>
            <person name="Martin F.M."/>
            <person name="Hacquard S."/>
        </authorList>
    </citation>
    <scope>NUCLEOTIDE SEQUENCE</scope>
    <source>
        <strain evidence="2">MPI-CAGE-AT-0147</strain>
    </source>
</reference>
<dbReference type="EMBL" id="JAGMUV010000004">
    <property type="protein sequence ID" value="KAH7160998.1"/>
    <property type="molecule type" value="Genomic_DNA"/>
</dbReference>
<organism evidence="2 3">
    <name type="scientific">Dactylonectria macrodidyma</name>
    <dbReference type="NCBI Taxonomy" id="307937"/>
    <lineage>
        <taxon>Eukaryota</taxon>
        <taxon>Fungi</taxon>
        <taxon>Dikarya</taxon>
        <taxon>Ascomycota</taxon>
        <taxon>Pezizomycotina</taxon>
        <taxon>Sordariomycetes</taxon>
        <taxon>Hypocreomycetidae</taxon>
        <taxon>Hypocreales</taxon>
        <taxon>Nectriaceae</taxon>
        <taxon>Dactylonectria</taxon>
    </lineage>
</organism>
<sequence length="73" mass="8745">WNSKPNGGFSTGVHWIRVNGDYMLWNAEDQVTDPMSVFSHWRRVLELRRQHWAVFIYGKFDVMDHDHPSIFLL</sequence>
<keyword evidence="3" id="KW-1185">Reference proteome</keyword>
<name>A0A9P9FHD6_9HYPO</name>
<dbReference type="GO" id="GO:0005975">
    <property type="term" value="P:carbohydrate metabolic process"/>
    <property type="evidence" value="ECO:0007669"/>
    <property type="project" value="InterPro"/>
</dbReference>
<gene>
    <name evidence="2" type="ORF">EDB81DRAFT_642807</name>
</gene>
<proteinExistence type="predicted"/>
<protein>
    <recommendedName>
        <fullName evidence="1">Glycosyl hydrolase family 13 catalytic domain-containing protein</fullName>
    </recommendedName>
</protein>
<dbReference type="InterPro" id="IPR006047">
    <property type="entry name" value="GH13_cat_dom"/>
</dbReference>
<dbReference type="Proteomes" id="UP000738349">
    <property type="component" value="Unassembled WGS sequence"/>
</dbReference>
<evidence type="ECO:0000259" key="1">
    <source>
        <dbReference type="Pfam" id="PF00128"/>
    </source>
</evidence>
<comment type="caution">
    <text evidence="2">The sequence shown here is derived from an EMBL/GenBank/DDBJ whole genome shotgun (WGS) entry which is preliminary data.</text>
</comment>
<accession>A0A9P9FHD6</accession>
<feature type="non-terminal residue" evidence="2">
    <location>
        <position position="1"/>
    </location>
</feature>
<feature type="domain" description="Glycosyl hydrolase family 13 catalytic" evidence="1">
    <location>
        <begin position="1"/>
        <end position="54"/>
    </location>
</feature>
<dbReference type="SUPFAM" id="SSF51445">
    <property type="entry name" value="(Trans)glycosidases"/>
    <property type="match status" value="1"/>
</dbReference>
<dbReference type="Gene3D" id="3.20.20.80">
    <property type="entry name" value="Glycosidases"/>
    <property type="match status" value="1"/>
</dbReference>
<evidence type="ECO:0000313" key="3">
    <source>
        <dbReference type="Proteomes" id="UP000738349"/>
    </source>
</evidence>
<dbReference type="AlphaFoldDB" id="A0A9P9FHD6"/>
<dbReference type="Pfam" id="PF00128">
    <property type="entry name" value="Alpha-amylase"/>
    <property type="match status" value="1"/>
</dbReference>